<protein>
    <submittedName>
        <fullName evidence="2">Uncharacterized protein (TIGR00290 family)</fullName>
    </submittedName>
</protein>
<dbReference type="RefSeq" id="WP_182530676.1">
    <property type="nucleotide sequence ID" value="NZ_JACGXL010000002.1"/>
</dbReference>
<dbReference type="AlphaFoldDB" id="A0A839EV62"/>
<evidence type="ECO:0000259" key="1">
    <source>
        <dbReference type="Pfam" id="PF01902"/>
    </source>
</evidence>
<organism evidence="2 3">
    <name type="scientific">Dokdonella fugitiva</name>
    <dbReference type="NCBI Taxonomy" id="328517"/>
    <lineage>
        <taxon>Bacteria</taxon>
        <taxon>Pseudomonadati</taxon>
        <taxon>Pseudomonadota</taxon>
        <taxon>Gammaproteobacteria</taxon>
        <taxon>Lysobacterales</taxon>
        <taxon>Rhodanobacteraceae</taxon>
        <taxon>Dokdonella</taxon>
    </lineage>
</organism>
<dbReference type="InterPro" id="IPR002761">
    <property type="entry name" value="Diphthami_syn_dom"/>
</dbReference>
<evidence type="ECO:0000313" key="3">
    <source>
        <dbReference type="Proteomes" id="UP000550401"/>
    </source>
</evidence>
<comment type="caution">
    <text evidence="2">The sequence shown here is derived from an EMBL/GenBank/DDBJ whole genome shotgun (WGS) entry which is preliminary data.</text>
</comment>
<keyword evidence="3" id="KW-1185">Reference proteome</keyword>
<name>A0A839EV62_9GAMM</name>
<accession>A0A839EV62</accession>
<feature type="domain" description="Diphthamide synthase" evidence="1">
    <location>
        <begin position="7"/>
        <end position="215"/>
    </location>
</feature>
<dbReference type="EMBL" id="JACGXL010000002">
    <property type="protein sequence ID" value="MBA8887625.1"/>
    <property type="molecule type" value="Genomic_DNA"/>
</dbReference>
<dbReference type="Gene3D" id="3.40.50.620">
    <property type="entry name" value="HUPs"/>
    <property type="match status" value="1"/>
</dbReference>
<gene>
    <name evidence="2" type="ORF">FHW12_001839</name>
</gene>
<sequence>MSRPLLVGWSGGKDSTLALERLRSDPAWRVVGLLTSVTEAYDRISIHGVRRSILHAQAAALDLPLFEAAMPPQADNATYEASFAAALARARAAEPGLDAIAFGDLFLADVRAYREALLARLGWRGVFPLWGEDTRRLARAFVARGHRAILCCVDTQQLDGAFCGRDYDAALLADLPAGCDPCGEHGEFHTCVHGGPLFARSLELVRGERVLREDRFAYVDLVEASSAASGS</sequence>
<dbReference type="InterPro" id="IPR014729">
    <property type="entry name" value="Rossmann-like_a/b/a_fold"/>
</dbReference>
<reference evidence="2 3" key="1">
    <citation type="submission" date="2020-07" db="EMBL/GenBank/DDBJ databases">
        <title>Genomic Encyclopedia of Type Strains, Phase IV (KMG-V): Genome sequencing to study the core and pangenomes of soil and plant-associated prokaryotes.</title>
        <authorList>
            <person name="Whitman W."/>
        </authorList>
    </citation>
    <scope>NUCLEOTIDE SEQUENCE [LARGE SCALE GENOMIC DNA]</scope>
    <source>
        <strain evidence="2 3">RH2WT43</strain>
    </source>
</reference>
<dbReference type="Proteomes" id="UP000550401">
    <property type="component" value="Unassembled WGS sequence"/>
</dbReference>
<dbReference type="Pfam" id="PF01902">
    <property type="entry name" value="Diphthami_syn_2"/>
    <property type="match status" value="1"/>
</dbReference>
<evidence type="ECO:0000313" key="2">
    <source>
        <dbReference type="EMBL" id="MBA8887625.1"/>
    </source>
</evidence>
<dbReference type="Gene3D" id="3.90.1490.10">
    <property type="entry name" value="putative n-type atp pyrophosphatase, domain 2"/>
    <property type="match status" value="1"/>
</dbReference>
<proteinExistence type="predicted"/>
<dbReference type="SUPFAM" id="SSF52402">
    <property type="entry name" value="Adenine nucleotide alpha hydrolases-like"/>
    <property type="match status" value="1"/>
</dbReference>